<name>A0A849A8W7_9ACTN</name>
<accession>A0A849A8W7</accession>
<protein>
    <submittedName>
        <fullName evidence="3">PH domain-containing protein</fullName>
    </submittedName>
</protein>
<dbReference type="Pfam" id="PF10756">
    <property type="entry name" value="bPH_6"/>
    <property type="match status" value="1"/>
</dbReference>
<sequence>MTIPDPAAQPPGAMPRSGMRWGVRPWLLALGCAVLAVAVVWAILTPSARDRAVAVLMAGAGIALAMWARRWRHRLAVDATGLTVTGWSGPQHIPWHQVRRIDEVAHTRLGTRSALLHIDLVDDTLLVFSATELGTRTDDVAAALHEWFPGPR</sequence>
<evidence type="ECO:0000259" key="2">
    <source>
        <dbReference type="Pfam" id="PF10756"/>
    </source>
</evidence>
<evidence type="ECO:0000313" key="3">
    <source>
        <dbReference type="EMBL" id="NNG36437.1"/>
    </source>
</evidence>
<proteinExistence type="predicted"/>
<organism evidence="3 4">
    <name type="scientific">Nakamurella aerolata</name>
    <dbReference type="NCBI Taxonomy" id="1656892"/>
    <lineage>
        <taxon>Bacteria</taxon>
        <taxon>Bacillati</taxon>
        <taxon>Actinomycetota</taxon>
        <taxon>Actinomycetes</taxon>
        <taxon>Nakamurellales</taxon>
        <taxon>Nakamurellaceae</taxon>
        <taxon>Nakamurella</taxon>
    </lineage>
</organism>
<evidence type="ECO:0000256" key="1">
    <source>
        <dbReference type="SAM" id="Phobius"/>
    </source>
</evidence>
<feature type="transmembrane region" description="Helical" evidence="1">
    <location>
        <begin position="26"/>
        <end position="45"/>
    </location>
</feature>
<reference evidence="3 4" key="1">
    <citation type="submission" date="2020-05" db="EMBL/GenBank/DDBJ databases">
        <title>Nakamurella sp. DB0629 isolated from air conditioner.</title>
        <authorList>
            <person name="Kim D.H."/>
            <person name="Kim D.-U."/>
        </authorList>
    </citation>
    <scope>NUCLEOTIDE SEQUENCE [LARGE SCALE GENOMIC DNA]</scope>
    <source>
        <strain evidence="3 4">DB0629</strain>
    </source>
</reference>
<keyword evidence="1" id="KW-0812">Transmembrane</keyword>
<dbReference type="InterPro" id="IPR019692">
    <property type="entry name" value="CFP-6_PH"/>
</dbReference>
<keyword evidence="1" id="KW-0472">Membrane</keyword>
<keyword evidence="1" id="KW-1133">Transmembrane helix</keyword>
<feature type="transmembrane region" description="Helical" evidence="1">
    <location>
        <begin position="51"/>
        <end position="68"/>
    </location>
</feature>
<dbReference type="AlphaFoldDB" id="A0A849A8W7"/>
<feature type="domain" description="Low molecular weight protein antigen 6 PH" evidence="2">
    <location>
        <begin position="72"/>
        <end position="145"/>
    </location>
</feature>
<comment type="caution">
    <text evidence="3">The sequence shown here is derived from an EMBL/GenBank/DDBJ whole genome shotgun (WGS) entry which is preliminary data.</text>
</comment>
<evidence type="ECO:0000313" key="4">
    <source>
        <dbReference type="Proteomes" id="UP000562984"/>
    </source>
</evidence>
<dbReference type="Proteomes" id="UP000562984">
    <property type="component" value="Unassembled WGS sequence"/>
</dbReference>
<keyword evidence="4" id="KW-1185">Reference proteome</keyword>
<gene>
    <name evidence="3" type="ORF">HKD39_12090</name>
</gene>
<dbReference type="EMBL" id="JABEND010000006">
    <property type="protein sequence ID" value="NNG36437.1"/>
    <property type="molecule type" value="Genomic_DNA"/>
</dbReference>
<dbReference type="RefSeq" id="WP_171200122.1">
    <property type="nucleotide sequence ID" value="NZ_JABEND010000006.1"/>
</dbReference>